<dbReference type="InterPro" id="IPR009100">
    <property type="entry name" value="AcylCoA_DH/oxidase_NM_dom_sf"/>
</dbReference>
<dbReference type="PANTHER" id="PTHR43884">
    <property type="entry name" value="ACYL-COA DEHYDROGENASE"/>
    <property type="match status" value="1"/>
</dbReference>
<dbReference type="Pfam" id="PF02770">
    <property type="entry name" value="Acyl-CoA_dh_M"/>
    <property type="match status" value="1"/>
</dbReference>
<feature type="domain" description="Acyl-CoA oxidase/dehydrogenase middle" evidence="6">
    <location>
        <begin position="139"/>
        <end position="231"/>
    </location>
</feature>
<dbReference type="InterPro" id="IPR006091">
    <property type="entry name" value="Acyl-CoA_Oxase/DH_mid-dom"/>
</dbReference>
<dbReference type="SUPFAM" id="SSF47203">
    <property type="entry name" value="Acyl-CoA dehydrogenase C-terminal domain-like"/>
    <property type="match status" value="1"/>
</dbReference>
<dbReference type="AlphaFoldDB" id="A0A6J7PFW8"/>
<dbReference type="Pfam" id="PF00441">
    <property type="entry name" value="Acyl-CoA_dh_1"/>
    <property type="match status" value="1"/>
</dbReference>
<name>A0A6J7PFW8_9ZZZZ</name>
<evidence type="ECO:0000256" key="4">
    <source>
        <dbReference type="ARBA" id="ARBA00022827"/>
    </source>
</evidence>
<dbReference type="Pfam" id="PF02771">
    <property type="entry name" value="Acyl-CoA_dh_N"/>
    <property type="match status" value="1"/>
</dbReference>
<reference evidence="8" key="1">
    <citation type="submission" date="2020-05" db="EMBL/GenBank/DDBJ databases">
        <authorList>
            <person name="Chiriac C."/>
            <person name="Salcher M."/>
            <person name="Ghai R."/>
            <person name="Kavagutti S V."/>
        </authorList>
    </citation>
    <scope>NUCLEOTIDE SEQUENCE</scope>
</reference>
<dbReference type="PANTHER" id="PTHR43884:SF12">
    <property type="entry name" value="ISOVALERYL-COA DEHYDROGENASE, MITOCHONDRIAL-RELATED"/>
    <property type="match status" value="1"/>
</dbReference>
<protein>
    <submittedName>
        <fullName evidence="8">Unannotated protein</fullName>
    </submittedName>
</protein>
<dbReference type="EMBL" id="CAFBPF010000012">
    <property type="protein sequence ID" value="CAB5002093.1"/>
    <property type="molecule type" value="Genomic_DNA"/>
</dbReference>
<organism evidence="8">
    <name type="scientific">freshwater metagenome</name>
    <dbReference type="NCBI Taxonomy" id="449393"/>
    <lineage>
        <taxon>unclassified sequences</taxon>
        <taxon>metagenomes</taxon>
        <taxon>ecological metagenomes</taxon>
    </lineage>
</organism>
<dbReference type="Gene3D" id="1.20.140.10">
    <property type="entry name" value="Butyryl-CoA Dehydrogenase, subunit A, domain 3"/>
    <property type="match status" value="1"/>
</dbReference>
<evidence type="ECO:0000259" key="7">
    <source>
        <dbReference type="Pfam" id="PF02771"/>
    </source>
</evidence>
<dbReference type="InterPro" id="IPR009075">
    <property type="entry name" value="AcylCo_DH/oxidase_C"/>
</dbReference>
<keyword evidence="4" id="KW-0274">FAD</keyword>
<dbReference type="PIRSF" id="PIRSF016578">
    <property type="entry name" value="HsaA"/>
    <property type="match status" value="1"/>
</dbReference>
<dbReference type="InterPro" id="IPR046373">
    <property type="entry name" value="Acyl-CoA_Oxase/DH_mid-dom_sf"/>
</dbReference>
<dbReference type="GO" id="GO:0003995">
    <property type="term" value="F:acyl-CoA dehydrogenase activity"/>
    <property type="evidence" value="ECO:0007669"/>
    <property type="project" value="TreeGrafter"/>
</dbReference>
<dbReference type="Gene3D" id="2.40.110.10">
    <property type="entry name" value="Butyryl-CoA Dehydrogenase, subunit A, domain 2"/>
    <property type="match status" value="1"/>
</dbReference>
<sequence>MSAKSISTVTAPVPAPVTVPVTDPEIRAELQALVRRWVEREVMPVASALEHADEYPEALVEQMKEMGLFGITVPEEYGGLGLDLLAYIAVIEELAAGWMSLSGVINTHHIAAGLLVAHGTDEQRSTLLPRMVTGEMRGCLSLSEPDAGSDTRNISCRAVRDGDEYVITGTKAWVTNGERAGLVALAARTEEGITCFMVEKDPGATFGGISVSKSIGKLGYKGLETVEMVYDAHRVPASAVLGGDEGVGKGLAAILSGLEVGRINIAARAVGVARAAFEASIKYAQQRQTFGQPIAAHQAIAHKLADMGTQLLAARLLTEHAARLRAETGRAEVEAGMAKLFASEAALDIATEAMRIHGGVGYTTELPIERYFRDAPLMIIGEGTNEIQRTVIARGLLKRYALEE</sequence>
<dbReference type="InterPro" id="IPR036250">
    <property type="entry name" value="AcylCo_DH-like_C"/>
</dbReference>
<dbReference type="InterPro" id="IPR013786">
    <property type="entry name" value="AcylCoA_DH/ox_N"/>
</dbReference>
<comment type="similarity">
    <text evidence="2">Belongs to the acyl-CoA dehydrogenase family.</text>
</comment>
<dbReference type="FunFam" id="1.20.140.10:FF:000004">
    <property type="entry name" value="Acyl-CoA dehydrogenase FadE25"/>
    <property type="match status" value="1"/>
</dbReference>
<feature type="domain" description="Acyl-CoA dehydrogenase/oxidase N-terminal" evidence="7">
    <location>
        <begin position="28"/>
        <end position="135"/>
    </location>
</feature>
<gene>
    <name evidence="8" type="ORF">UFOPK4071_00194</name>
</gene>
<evidence type="ECO:0000256" key="2">
    <source>
        <dbReference type="ARBA" id="ARBA00009347"/>
    </source>
</evidence>
<dbReference type="Gene3D" id="1.10.540.10">
    <property type="entry name" value="Acyl-CoA dehydrogenase/oxidase, N-terminal domain"/>
    <property type="match status" value="1"/>
</dbReference>
<keyword evidence="3" id="KW-0285">Flavoprotein</keyword>
<evidence type="ECO:0000256" key="1">
    <source>
        <dbReference type="ARBA" id="ARBA00001974"/>
    </source>
</evidence>
<evidence type="ECO:0000259" key="5">
    <source>
        <dbReference type="Pfam" id="PF00441"/>
    </source>
</evidence>
<feature type="domain" description="Acyl-CoA dehydrogenase/oxidase C-terminal" evidence="5">
    <location>
        <begin position="248"/>
        <end position="397"/>
    </location>
</feature>
<accession>A0A6J7PFW8</accession>
<proteinExistence type="inferred from homology"/>
<dbReference type="SUPFAM" id="SSF56645">
    <property type="entry name" value="Acyl-CoA dehydrogenase NM domain-like"/>
    <property type="match status" value="1"/>
</dbReference>
<dbReference type="InterPro" id="IPR037069">
    <property type="entry name" value="AcylCoA_DH/ox_N_sf"/>
</dbReference>
<evidence type="ECO:0000313" key="8">
    <source>
        <dbReference type="EMBL" id="CAB5002093.1"/>
    </source>
</evidence>
<evidence type="ECO:0000259" key="6">
    <source>
        <dbReference type="Pfam" id="PF02770"/>
    </source>
</evidence>
<evidence type="ECO:0000256" key="3">
    <source>
        <dbReference type="ARBA" id="ARBA00022630"/>
    </source>
</evidence>
<dbReference type="GO" id="GO:0050660">
    <property type="term" value="F:flavin adenine dinucleotide binding"/>
    <property type="evidence" value="ECO:0007669"/>
    <property type="project" value="InterPro"/>
</dbReference>
<comment type="cofactor">
    <cofactor evidence="1">
        <name>FAD</name>
        <dbReference type="ChEBI" id="CHEBI:57692"/>
    </cofactor>
</comment>